<evidence type="ECO:0000256" key="1">
    <source>
        <dbReference type="SAM" id="Phobius"/>
    </source>
</evidence>
<dbReference type="Proteomes" id="UP000199109">
    <property type="component" value="Unassembled WGS sequence"/>
</dbReference>
<keyword evidence="1" id="KW-1133">Transmembrane helix</keyword>
<organism evidence="2 3">
    <name type="scientific">Pricia antarctica</name>
    <dbReference type="NCBI Taxonomy" id="641691"/>
    <lineage>
        <taxon>Bacteria</taxon>
        <taxon>Pseudomonadati</taxon>
        <taxon>Bacteroidota</taxon>
        <taxon>Flavobacteriia</taxon>
        <taxon>Flavobacteriales</taxon>
        <taxon>Flavobacteriaceae</taxon>
        <taxon>Pricia</taxon>
    </lineage>
</organism>
<dbReference type="AlphaFoldDB" id="A0A1G7GE94"/>
<evidence type="ECO:0000313" key="3">
    <source>
        <dbReference type="Proteomes" id="UP000199109"/>
    </source>
</evidence>
<keyword evidence="1" id="KW-0472">Membrane</keyword>
<keyword evidence="3" id="KW-1185">Reference proteome</keyword>
<evidence type="ECO:0000313" key="2">
    <source>
        <dbReference type="EMBL" id="SDE86467.1"/>
    </source>
</evidence>
<dbReference type="EMBL" id="FNAO01000008">
    <property type="protein sequence ID" value="SDE86467.1"/>
    <property type="molecule type" value="Genomic_DNA"/>
</dbReference>
<proteinExistence type="predicted"/>
<name>A0A1G7GE94_9FLAO</name>
<protein>
    <submittedName>
        <fullName evidence="2">Uncharacterized protein</fullName>
    </submittedName>
</protein>
<feature type="transmembrane region" description="Helical" evidence="1">
    <location>
        <begin position="29"/>
        <end position="46"/>
    </location>
</feature>
<gene>
    <name evidence="2" type="ORF">SAMN05421636_108102</name>
</gene>
<keyword evidence="1" id="KW-0812">Transmembrane</keyword>
<sequence length="48" mass="5600">MYKKILPKSGIFLFCEILAFYSVPFNSNQNLLLTSYYVVTIVYILFSP</sequence>
<reference evidence="2 3" key="1">
    <citation type="submission" date="2016-10" db="EMBL/GenBank/DDBJ databases">
        <authorList>
            <person name="de Groot N.N."/>
        </authorList>
    </citation>
    <scope>NUCLEOTIDE SEQUENCE [LARGE SCALE GENOMIC DNA]</scope>
    <source>
        <strain evidence="2 3">DSM 23421</strain>
    </source>
</reference>
<dbReference type="STRING" id="641691.SAMN05421636_108102"/>
<accession>A0A1G7GE94</accession>